<keyword evidence="2" id="KW-1185">Reference proteome</keyword>
<evidence type="ECO:0000313" key="1">
    <source>
        <dbReference type="EnsemblPlants" id="OPUNC02G20890.1"/>
    </source>
</evidence>
<dbReference type="Proteomes" id="UP000026962">
    <property type="component" value="Chromosome 2"/>
</dbReference>
<organism evidence="1">
    <name type="scientific">Oryza punctata</name>
    <name type="common">Red rice</name>
    <dbReference type="NCBI Taxonomy" id="4537"/>
    <lineage>
        <taxon>Eukaryota</taxon>
        <taxon>Viridiplantae</taxon>
        <taxon>Streptophyta</taxon>
        <taxon>Embryophyta</taxon>
        <taxon>Tracheophyta</taxon>
        <taxon>Spermatophyta</taxon>
        <taxon>Magnoliopsida</taxon>
        <taxon>Liliopsida</taxon>
        <taxon>Poales</taxon>
        <taxon>Poaceae</taxon>
        <taxon>BOP clade</taxon>
        <taxon>Oryzoideae</taxon>
        <taxon>Oryzeae</taxon>
        <taxon>Oryzinae</taxon>
        <taxon>Oryza</taxon>
    </lineage>
</organism>
<dbReference type="EnsemblPlants" id="OPUNC02G20890.1">
    <property type="protein sequence ID" value="OPUNC02G20890.1"/>
    <property type="gene ID" value="OPUNC02G20890"/>
</dbReference>
<evidence type="ECO:0000313" key="2">
    <source>
        <dbReference type="Proteomes" id="UP000026962"/>
    </source>
</evidence>
<proteinExistence type="predicted"/>
<reference evidence="1" key="2">
    <citation type="submission" date="2018-05" db="EMBL/GenBank/DDBJ databases">
        <title>OpunRS2 (Oryza punctata Reference Sequence Version 2).</title>
        <authorList>
            <person name="Zhang J."/>
            <person name="Kudrna D."/>
            <person name="Lee S."/>
            <person name="Talag J."/>
            <person name="Welchert J."/>
            <person name="Wing R.A."/>
        </authorList>
    </citation>
    <scope>NUCLEOTIDE SEQUENCE [LARGE SCALE GENOMIC DNA]</scope>
</reference>
<protein>
    <submittedName>
        <fullName evidence="1">Uncharacterized protein</fullName>
    </submittedName>
</protein>
<sequence length="181" mass="19703">MAAIGGLAGSERSGCSHYFRKLTPSTIWAEAVWRVPATHGLELQLAIGIEARLTVRRIQRGGVAAMVSARHDGWRDGARWTVAPSVVRGIKRGQWRTRKKMTRLVRAEIHQRNLRGVVGSLAPTQALMFRPSQWSSFPGLSAVLMSSVYGLQNVSPFSGRAGWNGAAEVPGGVMARDARSE</sequence>
<dbReference type="Gramene" id="OPUNC02G20890.1">
    <property type="protein sequence ID" value="OPUNC02G20890.1"/>
    <property type="gene ID" value="OPUNC02G20890"/>
</dbReference>
<dbReference type="HOGENOM" id="CLU_1491350_0_0_1"/>
<accession>A0A0E0K200</accession>
<reference evidence="1" key="1">
    <citation type="submission" date="2015-04" db="UniProtKB">
        <authorList>
            <consortium name="EnsemblPlants"/>
        </authorList>
    </citation>
    <scope>IDENTIFICATION</scope>
</reference>
<name>A0A0E0K200_ORYPU</name>
<dbReference type="AlphaFoldDB" id="A0A0E0K200"/>